<keyword evidence="4" id="KW-0408">Iron</keyword>
<dbReference type="PANTHER" id="PTHR10458:SF22">
    <property type="entry name" value="PEPTIDE DEFORMYLASE"/>
    <property type="match status" value="1"/>
</dbReference>
<feature type="active site" evidence="4">
    <location>
        <position position="139"/>
    </location>
</feature>
<sequence>MKHLADLLLLGDPRLYETCEPVLESELPLVASWVADLHTVMEEIRATYQFGRGIAAPQLGIMKRLIYLNIDKPRVIINPELVTVSEETSELWDDCMSFPNLLVRVRRHCQLTLKYHDEHWQQHTWEVTDWGLSELIQHEYDHLNGVLCTMRAIDNQSFRWRPTPTI</sequence>
<accession>A0A327NUL2</accession>
<evidence type="ECO:0000256" key="4">
    <source>
        <dbReference type="HAMAP-Rule" id="MF_00163"/>
    </source>
</evidence>
<dbReference type="RefSeq" id="WP_111349879.1">
    <property type="nucleotide sequence ID" value="NZ_QLII01000001.1"/>
</dbReference>
<feature type="binding site" evidence="4">
    <location>
        <position position="95"/>
    </location>
    <ligand>
        <name>Fe cation</name>
        <dbReference type="ChEBI" id="CHEBI:24875"/>
    </ligand>
</feature>
<dbReference type="SUPFAM" id="SSF56420">
    <property type="entry name" value="Peptide deformylase"/>
    <property type="match status" value="1"/>
</dbReference>
<keyword evidence="4" id="KW-0648">Protein biosynthesis</keyword>
<keyword evidence="6" id="KW-1185">Reference proteome</keyword>
<evidence type="ECO:0000313" key="6">
    <source>
        <dbReference type="Proteomes" id="UP000249016"/>
    </source>
</evidence>
<proteinExistence type="inferred from homology"/>
<evidence type="ECO:0000256" key="2">
    <source>
        <dbReference type="ARBA" id="ARBA00022723"/>
    </source>
</evidence>
<dbReference type="EMBL" id="QLII01000001">
    <property type="protein sequence ID" value="RAI78263.1"/>
    <property type="molecule type" value="Genomic_DNA"/>
</dbReference>
<dbReference type="PRINTS" id="PR01576">
    <property type="entry name" value="PDEFORMYLASE"/>
</dbReference>
<dbReference type="Gene3D" id="3.90.45.10">
    <property type="entry name" value="Peptide deformylase"/>
    <property type="match status" value="1"/>
</dbReference>
<feature type="binding site" evidence="4">
    <location>
        <position position="142"/>
    </location>
    <ligand>
        <name>Fe cation</name>
        <dbReference type="ChEBI" id="CHEBI:24875"/>
    </ligand>
</feature>
<protein>
    <recommendedName>
        <fullName evidence="4">Peptide deformylase</fullName>
        <shortName evidence="4">PDF</shortName>
        <ecNumber evidence="4">3.5.1.88</ecNumber>
    </recommendedName>
    <alternativeName>
        <fullName evidence="4">Polypeptide deformylase</fullName>
    </alternativeName>
</protein>
<keyword evidence="2 4" id="KW-0479">Metal-binding</keyword>
<name>A0A327NUL2_9BACT</name>
<dbReference type="InterPro" id="IPR023635">
    <property type="entry name" value="Peptide_deformylase"/>
</dbReference>
<dbReference type="PIRSF" id="PIRSF004749">
    <property type="entry name" value="Pep_def"/>
    <property type="match status" value="1"/>
</dbReference>
<dbReference type="EC" id="3.5.1.88" evidence="4"/>
<evidence type="ECO:0000256" key="1">
    <source>
        <dbReference type="ARBA" id="ARBA00010759"/>
    </source>
</evidence>
<dbReference type="GO" id="GO:0042586">
    <property type="term" value="F:peptide deformylase activity"/>
    <property type="evidence" value="ECO:0007669"/>
    <property type="project" value="UniProtKB-UniRule"/>
</dbReference>
<dbReference type="GO" id="GO:0046872">
    <property type="term" value="F:metal ion binding"/>
    <property type="evidence" value="ECO:0007669"/>
    <property type="project" value="UniProtKB-KW"/>
</dbReference>
<gene>
    <name evidence="4" type="primary">def</name>
    <name evidence="5" type="ORF">HMF3257_36925</name>
</gene>
<evidence type="ECO:0000313" key="5">
    <source>
        <dbReference type="EMBL" id="RAI78263.1"/>
    </source>
</evidence>
<keyword evidence="3 4" id="KW-0378">Hydrolase</keyword>
<organism evidence="5 6">
    <name type="scientific">Spirosoma telluris</name>
    <dbReference type="NCBI Taxonomy" id="2183553"/>
    <lineage>
        <taxon>Bacteria</taxon>
        <taxon>Pseudomonadati</taxon>
        <taxon>Bacteroidota</taxon>
        <taxon>Cytophagia</taxon>
        <taxon>Cytophagales</taxon>
        <taxon>Cytophagaceae</taxon>
        <taxon>Spirosoma</taxon>
    </lineage>
</organism>
<comment type="function">
    <text evidence="4">Removes the formyl group from the N-terminal Met of newly synthesized proteins. Requires at least a dipeptide for an efficient rate of reaction. N-terminal L-methionine is a prerequisite for activity but the enzyme has broad specificity at other positions.</text>
</comment>
<dbReference type="AlphaFoldDB" id="A0A327NUL2"/>
<comment type="catalytic activity">
    <reaction evidence="4">
        <text>N-terminal N-formyl-L-methionyl-[peptide] + H2O = N-terminal L-methionyl-[peptide] + formate</text>
        <dbReference type="Rhea" id="RHEA:24420"/>
        <dbReference type="Rhea" id="RHEA-COMP:10639"/>
        <dbReference type="Rhea" id="RHEA-COMP:10640"/>
        <dbReference type="ChEBI" id="CHEBI:15377"/>
        <dbReference type="ChEBI" id="CHEBI:15740"/>
        <dbReference type="ChEBI" id="CHEBI:49298"/>
        <dbReference type="ChEBI" id="CHEBI:64731"/>
        <dbReference type="EC" id="3.5.1.88"/>
    </reaction>
</comment>
<dbReference type="HAMAP" id="MF_00163">
    <property type="entry name" value="Pep_deformylase"/>
    <property type="match status" value="1"/>
</dbReference>
<dbReference type="CDD" id="cd00487">
    <property type="entry name" value="Pep_deformylase"/>
    <property type="match status" value="1"/>
</dbReference>
<comment type="caution">
    <text evidence="5">The sequence shown here is derived from an EMBL/GenBank/DDBJ whole genome shotgun (WGS) entry which is preliminary data.</text>
</comment>
<evidence type="ECO:0000256" key="3">
    <source>
        <dbReference type="ARBA" id="ARBA00022801"/>
    </source>
</evidence>
<dbReference type="GO" id="GO:0006412">
    <property type="term" value="P:translation"/>
    <property type="evidence" value="ECO:0007669"/>
    <property type="project" value="UniProtKB-UniRule"/>
</dbReference>
<dbReference type="OrthoDB" id="9784988at2"/>
<comment type="cofactor">
    <cofactor evidence="4">
        <name>Fe(2+)</name>
        <dbReference type="ChEBI" id="CHEBI:29033"/>
    </cofactor>
    <text evidence="4">Binds 1 Fe(2+) ion.</text>
</comment>
<dbReference type="Proteomes" id="UP000249016">
    <property type="component" value="Unassembled WGS sequence"/>
</dbReference>
<dbReference type="InterPro" id="IPR036821">
    <property type="entry name" value="Peptide_deformylase_sf"/>
</dbReference>
<reference evidence="5 6" key="1">
    <citation type="submission" date="2018-06" db="EMBL/GenBank/DDBJ databases">
        <title>Spirosoma sp. HMF3257 Genome sequencing and assembly.</title>
        <authorList>
            <person name="Kang H."/>
            <person name="Cha I."/>
            <person name="Kim H."/>
            <person name="Kang J."/>
            <person name="Joh K."/>
        </authorList>
    </citation>
    <scope>NUCLEOTIDE SEQUENCE [LARGE SCALE GENOMIC DNA]</scope>
    <source>
        <strain evidence="5 6">HMF3257</strain>
    </source>
</reference>
<comment type="similarity">
    <text evidence="1 4">Belongs to the polypeptide deformylase family.</text>
</comment>
<dbReference type="Pfam" id="PF01327">
    <property type="entry name" value="Pep_deformylase"/>
    <property type="match status" value="1"/>
</dbReference>
<feature type="binding site" evidence="4">
    <location>
        <position position="138"/>
    </location>
    <ligand>
        <name>Fe cation</name>
        <dbReference type="ChEBI" id="CHEBI:24875"/>
    </ligand>
</feature>
<dbReference type="PANTHER" id="PTHR10458">
    <property type="entry name" value="PEPTIDE DEFORMYLASE"/>
    <property type="match status" value="1"/>
</dbReference>